<keyword evidence="3" id="KW-0010">Activator</keyword>
<dbReference type="InterPro" id="IPR036388">
    <property type="entry name" value="WH-like_DNA-bd_sf"/>
</dbReference>
<dbReference type="Gene3D" id="3.40.930.10">
    <property type="entry name" value="Mannitol-specific EII, Chain A"/>
    <property type="match status" value="1"/>
</dbReference>
<feature type="domain" description="PTS EIIA type-2" evidence="5">
    <location>
        <begin position="501"/>
        <end position="644"/>
    </location>
</feature>
<dbReference type="CDD" id="cd00211">
    <property type="entry name" value="PTS_IIA_fru"/>
    <property type="match status" value="1"/>
</dbReference>
<dbReference type="SUPFAM" id="SSF55804">
    <property type="entry name" value="Phoshotransferase/anion transport protein"/>
    <property type="match status" value="1"/>
</dbReference>
<keyword evidence="2" id="KW-0805">Transcription regulation</keyword>
<keyword evidence="1" id="KW-0677">Repeat</keyword>
<dbReference type="Pfam" id="PF05043">
    <property type="entry name" value="Mga"/>
    <property type="match status" value="1"/>
</dbReference>
<dbReference type="Gene3D" id="1.10.1790.10">
    <property type="entry name" value="PRD domain"/>
    <property type="match status" value="2"/>
</dbReference>
<dbReference type="PROSITE" id="PS51094">
    <property type="entry name" value="PTS_EIIA_TYPE_2"/>
    <property type="match status" value="1"/>
</dbReference>
<gene>
    <name evidence="7" type="ORF">RAK27_11675</name>
</gene>
<evidence type="ECO:0000313" key="7">
    <source>
        <dbReference type="EMBL" id="MDZ5759322.1"/>
    </source>
</evidence>
<dbReference type="PANTHER" id="PTHR30185:SF12">
    <property type="entry name" value="TRANSCRIPTIONAL REGULATOR MANR"/>
    <property type="match status" value="1"/>
</dbReference>
<evidence type="ECO:0000256" key="2">
    <source>
        <dbReference type="ARBA" id="ARBA00023015"/>
    </source>
</evidence>
<dbReference type="PANTHER" id="PTHR30185">
    <property type="entry name" value="CRYPTIC BETA-GLUCOSIDE BGL OPERON ANTITERMINATOR"/>
    <property type="match status" value="1"/>
</dbReference>
<dbReference type="GO" id="GO:0006355">
    <property type="term" value="P:regulation of DNA-templated transcription"/>
    <property type="evidence" value="ECO:0007669"/>
    <property type="project" value="InterPro"/>
</dbReference>
<keyword evidence="4" id="KW-0804">Transcription</keyword>
<evidence type="ECO:0000256" key="1">
    <source>
        <dbReference type="ARBA" id="ARBA00022737"/>
    </source>
</evidence>
<feature type="domain" description="PRD" evidence="6">
    <location>
        <begin position="291"/>
        <end position="397"/>
    </location>
</feature>
<dbReference type="Pfam" id="PF00359">
    <property type="entry name" value="PTS_EIIA_2"/>
    <property type="match status" value="1"/>
</dbReference>
<dbReference type="PROSITE" id="PS51372">
    <property type="entry name" value="PRD_2"/>
    <property type="match status" value="2"/>
</dbReference>
<dbReference type="SUPFAM" id="SSF63520">
    <property type="entry name" value="PTS-regulatory domain, PRD"/>
    <property type="match status" value="2"/>
</dbReference>
<accession>A0AAW9JS39</accession>
<name>A0AAW9JS39_CARML</name>
<evidence type="ECO:0000256" key="4">
    <source>
        <dbReference type="ARBA" id="ARBA00023163"/>
    </source>
</evidence>
<comment type="caution">
    <text evidence="7">The sequence shown here is derived from an EMBL/GenBank/DDBJ whole genome shotgun (WGS) entry which is preliminary data.</text>
</comment>
<dbReference type="EMBL" id="JAVBVO010000003">
    <property type="protein sequence ID" value="MDZ5759322.1"/>
    <property type="molecule type" value="Genomic_DNA"/>
</dbReference>
<dbReference type="Gene3D" id="1.10.10.10">
    <property type="entry name" value="Winged helix-like DNA-binding domain superfamily/Winged helix DNA-binding domain"/>
    <property type="match status" value="2"/>
</dbReference>
<dbReference type="InterPro" id="IPR036634">
    <property type="entry name" value="PRD_sf"/>
</dbReference>
<dbReference type="InterPro" id="IPR016152">
    <property type="entry name" value="PTrfase/Anion_transptr"/>
</dbReference>
<evidence type="ECO:0000259" key="6">
    <source>
        <dbReference type="PROSITE" id="PS51372"/>
    </source>
</evidence>
<dbReference type="InterPro" id="IPR050661">
    <property type="entry name" value="BglG_antiterminators"/>
</dbReference>
<dbReference type="InterPro" id="IPR007737">
    <property type="entry name" value="Mga_HTH"/>
</dbReference>
<reference evidence="7" key="1">
    <citation type="submission" date="2023-08" db="EMBL/GenBank/DDBJ databases">
        <title>Genomic characterization of piscicolin 126 produced by Carnobacterium maltaromaticum CM22 strain isolated from salmon (Salmo salar).</title>
        <authorList>
            <person name="Gonzalez-Gragera E."/>
            <person name="Garcia-Lopez J.D."/>
            <person name="Teso-Perez C."/>
            <person name="Gimenez-Hernandez I."/>
            <person name="Peralta-Sanchez J.M."/>
            <person name="Valdivia E."/>
            <person name="Montalban-Lopez M."/>
            <person name="Martin-Platero A.M."/>
            <person name="Banos A."/>
            <person name="Martinez-Bueno M."/>
        </authorList>
    </citation>
    <scope>NUCLEOTIDE SEQUENCE</scope>
    <source>
        <strain evidence="7">CM22</strain>
    </source>
</reference>
<evidence type="ECO:0000256" key="3">
    <source>
        <dbReference type="ARBA" id="ARBA00023159"/>
    </source>
</evidence>
<dbReference type="Pfam" id="PF00874">
    <property type="entry name" value="PRD"/>
    <property type="match status" value="2"/>
</dbReference>
<evidence type="ECO:0000259" key="5">
    <source>
        <dbReference type="PROSITE" id="PS51094"/>
    </source>
</evidence>
<dbReference type="RefSeq" id="WP_322809169.1">
    <property type="nucleotide sequence ID" value="NZ_JAVBVO010000003.1"/>
</dbReference>
<dbReference type="InterPro" id="IPR011608">
    <property type="entry name" value="PRD"/>
</dbReference>
<proteinExistence type="predicted"/>
<dbReference type="Proteomes" id="UP001290462">
    <property type="component" value="Unassembled WGS sequence"/>
</dbReference>
<protein>
    <submittedName>
        <fullName evidence="7">PRD domain-containing protein</fullName>
    </submittedName>
</protein>
<organism evidence="7 8">
    <name type="scientific">Carnobacterium maltaromaticum</name>
    <name type="common">Carnobacterium piscicola</name>
    <dbReference type="NCBI Taxonomy" id="2751"/>
    <lineage>
        <taxon>Bacteria</taxon>
        <taxon>Bacillati</taxon>
        <taxon>Bacillota</taxon>
        <taxon>Bacilli</taxon>
        <taxon>Lactobacillales</taxon>
        <taxon>Carnobacteriaceae</taxon>
        <taxon>Carnobacterium</taxon>
    </lineage>
</organism>
<dbReference type="InterPro" id="IPR002178">
    <property type="entry name" value="PTS_EIIA_type-2_dom"/>
</dbReference>
<sequence>MMKKVTENQLIHYLFSQNGWTKASIIASHFQFTERTIRNRISGINQKRVKPVIISSRQGYKIDADAYRLQNKKQEEIVNAIPVTVKERQFFLIRTFLSSAKGGVNLFDLAEMLCVSEATIRRDIKSVKKHLTKFDIQVVSKEEEYRIKGSEAQKRKAMTYLIFEESKKTMDQRKMVQQLLGDIDLLVLQEIISETLEQYDYFINQYSLNNILLHFAVTLQRMREEKAIEAVEEKELDSVEYRMTKAITQKIAQQFGIVFSNAEIYNLFLLFIGNTTLTTYESLSPEHLKEYIGNQTVDIVKEVLADIGQMYFIHLSDEAFTTKFMIHVRNLISRSNLSKLSKNPLREDMKRTYPLIYDVAVSIASELEKRLLIQVNEDEIAYIALHLGAYLESVTKESDAVSCVILCPRYYDIHQGLLKKIKETYREQINIQKIVTDMSSNWQIMKPELIISISPFSEEVSAHFVLVHPFLTDKDYKNISDAISKVKQNRKQIKMTGYIKEFFRPEFFYRGLSFKHKNKAIYYMTEQLFKAGYVSSGFTEKVLAREKLSSTAFSDGVAVPHALKMNAIKTAVSVAIFDEPIDWDGKVVYIVAIFAVNKENRPIFSPMFENFIRVLSEGDNVRSLSESENYEDFTSNLIQLMGSE</sequence>
<evidence type="ECO:0000313" key="8">
    <source>
        <dbReference type="Proteomes" id="UP001290462"/>
    </source>
</evidence>
<dbReference type="AlphaFoldDB" id="A0AAW9JS39"/>
<feature type="domain" description="PRD" evidence="6">
    <location>
        <begin position="179"/>
        <end position="281"/>
    </location>
</feature>